<dbReference type="Gene3D" id="3.30.530.20">
    <property type="match status" value="1"/>
</dbReference>
<sequence length="145" mass="16038">MMTPAKTEEFWSVEHSILVRATPAIVWRFFEDTRRWRTWNSGVADIEMRGPFRTGSRFLMTLPDGVVIKSKLTNVEPGRLFVDETAFASAVISVHHRLEPAHGGTRVIYRLEARGAGGGEVGPAIAADFPDVLRSLARAAEQCAS</sequence>
<dbReference type="Pfam" id="PF10604">
    <property type="entry name" value="Polyketide_cyc2"/>
    <property type="match status" value="1"/>
</dbReference>
<dbReference type="InterPro" id="IPR023393">
    <property type="entry name" value="START-like_dom_sf"/>
</dbReference>
<evidence type="ECO:0000313" key="1">
    <source>
        <dbReference type="EMBL" id="OIQ95644.1"/>
    </source>
</evidence>
<proteinExistence type="predicted"/>
<comment type="caution">
    <text evidence="1">The sequence shown here is derived from an EMBL/GenBank/DDBJ whole genome shotgun (WGS) entry which is preliminary data.</text>
</comment>
<gene>
    <name evidence="1" type="ORF">GALL_223200</name>
</gene>
<dbReference type="InterPro" id="IPR019587">
    <property type="entry name" value="Polyketide_cyclase/dehydratase"/>
</dbReference>
<accession>A0A1J5RU96</accession>
<reference evidence="1" key="1">
    <citation type="submission" date="2016-10" db="EMBL/GenBank/DDBJ databases">
        <title>Sequence of Gallionella enrichment culture.</title>
        <authorList>
            <person name="Poehlein A."/>
            <person name="Muehling M."/>
            <person name="Daniel R."/>
        </authorList>
    </citation>
    <scope>NUCLEOTIDE SEQUENCE</scope>
</reference>
<dbReference type="AlphaFoldDB" id="A0A1J5RU96"/>
<dbReference type="EMBL" id="MLJW01000162">
    <property type="protein sequence ID" value="OIQ95644.1"/>
    <property type="molecule type" value="Genomic_DNA"/>
</dbReference>
<dbReference type="SUPFAM" id="SSF55961">
    <property type="entry name" value="Bet v1-like"/>
    <property type="match status" value="1"/>
</dbReference>
<protein>
    <submittedName>
        <fullName evidence="1">Polyketide cyclase / dehydrase and lipid transport</fullName>
    </submittedName>
</protein>
<organism evidence="1">
    <name type="scientific">mine drainage metagenome</name>
    <dbReference type="NCBI Taxonomy" id="410659"/>
    <lineage>
        <taxon>unclassified sequences</taxon>
        <taxon>metagenomes</taxon>
        <taxon>ecological metagenomes</taxon>
    </lineage>
</organism>
<name>A0A1J5RU96_9ZZZZ</name>